<dbReference type="PANTHER" id="PTHR10000:SF55">
    <property type="entry name" value="5-AMINO-6-(5-PHOSPHO-D-RIBITYLAMINO)URACIL PHOSPHATASE YCSE"/>
    <property type="match status" value="1"/>
</dbReference>
<dbReference type="AlphaFoldDB" id="A0A4Q0VTK9"/>
<dbReference type="InterPro" id="IPR000150">
    <property type="entry name" value="Cof"/>
</dbReference>
<name>A0A4Q0VTK9_9BACI</name>
<dbReference type="InterPro" id="IPR006379">
    <property type="entry name" value="HAD-SF_hydro_IIB"/>
</dbReference>
<evidence type="ECO:0000313" key="2">
    <source>
        <dbReference type="Proteomes" id="UP000290649"/>
    </source>
</evidence>
<dbReference type="Gene3D" id="3.40.50.1000">
    <property type="entry name" value="HAD superfamily/HAD-like"/>
    <property type="match status" value="1"/>
</dbReference>
<sequence>MKKLIAIDLDGTLLSSNLDISVENITAIQKAQEAGHIVMICSGRAPEDIQKVLINTPLQCPLAGSNGTVVIVDGEKLSEVSIAKESVRTIANVLESNKSPFKLYTNKGIYVQKHFSTRISNVLENDQKLTEHFTEKEIKFMTETPVESETVTLFEEIEEVLQVENIAVQKFFISTFVGKEELTSTLSNQLEDISITTSGPYNIEIMDRSGHKGNGLKVIAEHYQIDIENTVAIGDNFNDVPMLKLAGLSIAMGNGDPTVKEMADQITLTNDQHGVAVAIKKYVLNQS</sequence>
<comment type="caution">
    <text evidence="1">The sequence shown here is derived from an EMBL/GenBank/DDBJ whole genome shotgun (WGS) entry which is preliminary data.</text>
</comment>
<reference evidence="1 2" key="1">
    <citation type="journal article" date="2019" name="Int. J. Syst. Evol. Microbiol.">
        <title>Anaerobacillus alkaliphilus sp. nov., a novel alkaliphilic and moderately halophilic bacterium.</title>
        <authorList>
            <person name="Borsodi A.K."/>
            <person name="Aszalos J.M."/>
            <person name="Bihari P."/>
            <person name="Nagy I."/>
            <person name="Schumann P."/>
            <person name="Sproer C."/>
            <person name="Kovacs A.L."/>
            <person name="Boka K."/>
            <person name="Dobosy P."/>
            <person name="Ovari M."/>
            <person name="Szili-Kovacs T."/>
            <person name="Toth E."/>
        </authorList>
    </citation>
    <scope>NUCLEOTIDE SEQUENCE [LARGE SCALE GENOMIC DNA]</scope>
    <source>
        <strain evidence="1 2">B16-10</strain>
    </source>
</reference>
<dbReference type="Gene3D" id="3.30.1240.10">
    <property type="match status" value="1"/>
</dbReference>
<dbReference type="Pfam" id="PF08282">
    <property type="entry name" value="Hydrolase_3"/>
    <property type="match status" value="1"/>
</dbReference>
<dbReference type="PROSITE" id="PS01228">
    <property type="entry name" value="COF_1"/>
    <property type="match status" value="1"/>
</dbReference>
<dbReference type="Proteomes" id="UP000290649">
    <property type="component" value="Unassembled WGS sequence"/>
</dbReference>
<dbReference type="PROSITE" id="PS01229">
    <property type="entry name" value="COF_2"/>
    <property type="match status" value="1"/>
</dbReference>
<keyword evidence="2" id="KW-1185">Reference proteome</keyword>
<dbReference type="RefSeq" id="WP_129078062.1">
    <property type="nucleotide sequence ID" value="NZ_QOUX01000032.1"/>
</dbReference>
<dbReference type="SFLD" id="SFLDG01144">
    <property type="entry name" value="C2.B.4:_PGP_Like"/>
    <property type="match status" value="1"/>
</dbReference>
<dbReference type="GO" id="GO:0000287">
    <property type="term" value="F:magnesium ion binding"/>
    <property type="evidence" value="ECO:0007669"/>
    <property type="project" value="TreeGrafter"/>
</dbReference>
<dbReference type="SFLD" id="SFLDS00003">
    <property type="entry name" value="Haloacid_Dehalogenase"/>
    <property type="match status" value="1"/>
</dbReference>
<dbReference type="InterPro" id="IPR023214">
    <property type="entry name" value="HAD_sf"/>
</dbReference>
<organism evidence="1 2">
    <name type="scientific">Anaerobacillus alkaliphilus</name>
    <dbReference type="NCBI Taxonomy" id="1548597"/>
    <lineage>
        <taxon>Bacteria</taxon>
        <taxon>Bacillati</taxon>
        <taxon>Bacillota</taxon>
        <taxon>Bacilli</taxon>
        <taxon>Bacillales</taxon>
        <taxon>Bacillaceae</taxon>
        <taxon>Anaerobacillus</taxon>
    </lineage>
</organism>
<dbReference type="SUPFAM" id="SSF56784">
    <property type="entry name" value="HAD-like"/>
    <property type="match status" value="1"/>
</dbReference>
<dbReference type="EMBL" id="QOUX01000032">
    <property type="protein sequence ID" value="RXJ01763.1"/>
    <property type="molecule type" value="Genomic_DNA"/>
</dbReference>
<dbReference type="CDD" id="cd07516">
    <property type="entry name" value="HAD_Pase"/>
    <property type="match status" value="1"/>
</dbReference>
<gene>
    <name evidence="1" type="ORF">DS745_09810</name>
</gene>
<dbReference type="InterPro" id="IPR036412">
    <property type="entry name" value="HAD-like_sf"/>
</dbReference>
<proteinExistence type="predicted"/>
<dbReference type="GO" id="GO:0005829">
    <property type="term" value="C:cytosol"/>
    <property type="evidence" value="ECO:0007669"/>
    <property type="project" value="TreeGrafter"/>
</dbReference>
<evidence type="ECO:0000313" key="1">
    <source>
        <dbReference type="EMBL" id="RXJ01763.1"/>
    </source>
</evidence>
<accession>A0A4Q0VTK9</accession>
<dbReference type="NCBIfam" id="TIGR00099">
    <property type="entry name" value="Cof-subfamily"/>
    <property type="match status" value="1"/>
</dbReference>
<dbReference type="OrthoDB" id="9806027at2"/>
<dbReference type="NCBIfam" id="TIGR01484">
    <property type="entry name" value="HAD-SF-IIB"/>
    <property type="match status" value="1"/>
</dbReference>
<dbReference type="PANTHER" id="PTHR10000">
    <property type="entry name" value="PHOSPHOSERINE PHOSPHATASE"/>
    <property type="match status" value="1"/>
</dbReference>
<protein>
    <submittedName>
        <fullName evidence="1">HAD family phosphatase</fullName>
    </submittedName>
</protein>
<dbReference type="SFLD" id="SFLDG01140">
    <property type="entry name" value="C2.B:_Phosphomannomutase_and_P"/>
    <property type="match status" value="1"/>
</dbReference>
<dbReference type="GO" id="GO:0016791">
    <property type="term" value="F:phosphatase activity"/>
    <property type="evidence" value="ECO:0007669"/>
    <property type="project" value="UniProtKB-ARBA"/>
</dbReference>